<dbReference type="OrthoDB" id="1938625at2759"/>
<protein>
    <submittedName>
        <fullName evidence="1">Uncharacterized protein</fullName>
    </submittedName>
</protein>
<reference evidence="1 2" key="1">
    <citation type="submission" date="2019-08" db="EMBL/GenBank/DDBJ databases">
        <title>Draft genome sequences of two oriental melons (Cucumis melo L. var makuwa).</title>
        <authorList>
            <person name="Kwon S.-Y."/>
        </authorList>
    </citation>
    <scope>NUCLEOTIDE SEQUENCE [LARGE SCALE GENOMIC DNA]</scope>
    <source>
        <strain evidence="2">cv. SW 3</strain>
        <tissue evidence="1">Leaf</tissue>
    </source>
</reference>
<dbReference type="AlphaFoldDB" id="A0A5A7TW59"/>
<organism evidence="1 2">
    <name type="scientific">Cucumis melo var. makuwa</name>
    <name type="common">Oriental melon</name>
    <dbReference type="NCBI Taxonomy" id="1194695"/>
    <lineage>
        <taxon>Eukaryota</taxon>
        <taxon>Viridiplantae</taxon>
        <taxon>Streptophyta</taxon>
        <taxon>Embryophyta</taxon>
        <taxon>Tracheophyta</taxon>
        <taxon>Spermatophyta</taxon>
        <taxon>Magnoliopsida</taxon>
        <taxon>eudicotyledons</taxon>
        <taxon>Gunneridae</taxon>
        <taxon>Pentapetalae</taxon>
        <taxon>rosids</taxon>
        <taxon>fabids</taxon>
        <taxon>Cucurbitales</taxon>
        <taxon>Cucurbitaceae</taxon>
        <taxon>Benincaseae</taxon>
        <taxon>Cucumis</taxon>
    </lineage>
</organism>
<comment type="caution">
    <text evidence="1">The sequence shown here is derived from an EMBL/GenBank/DDBJ whole genome shotgun (WGS) entry which is preliminary data.</text>
</comment>
<gene>
    <name evidence="1" type="ORF">E6C27_scaffold133G00470</name>
</gene>
<name>A0A5A7TW59_CUCMM</name>
<dbReference type="EMBL" id="SSTE01013041">
    <property type="protein sequence ID" value="KAA0047803.1"/>
    <property type="molecule type" value="Genomic_DNA"/>
</dbReference>
<accession>A0A5A7TW59</accession>
<proteinExistence type="predicted"/>
<dbReference type="Proteomes" id="UP000321393">
    <property type="component" value="Unassembled WGS sequence"/>
</dbReference>
<evidence type="ECO:0000313" key="1">
    <source>
        <dbReference type="EMBL" id="KAA0047803.1"/>
    </source>
</evidence>
<sequence>MVEGALRWRRWKCVFLLRRVAWVEVYILKGRLLWAVDSGVGRSWCLRAILQGSHSELVDMMWRVGGGGFRLFVRVLVLGIDGYGFLVVRVGGCEEEAMAYSLVRYYLLNLEEA</sequence>
<evidence type="ECO:0000313" key="2">
    <source>
        <dbReference type="Proteomes" id="UP000321393"/>
    </source>
</evidence>